<dbReference type="AlphaFoldDB" id="A0A0E9RZX8"/>
<feature type="region of interest" description="Disordered" evidence="1">
    <location>
        <begin position="1"/>
        <end position="32"/>
    </location>
</feature>
<accession>A0A0E9RZX8</accession>
<reference evidence="2" key="1">
    <citation type="submission" date="2014-11" db="EMBL/GenBank/DDBJ databases">
        <authorList>
            <person name="Amaro Gonzalez C."/>
        </authorList>
    </citation>
    <scope>NUCLEOTIDE SEQUENCE</scope>
</reference>
<sequence length="32" mass="3323">MLERCPIGGSSESGQRGMECSLGQDVVSVPRG</sequence>
<dbReference type="EMBL" id="GBXM01074769">
    <property type="protein sequence ID" value="JAH33808.1"/>
    <property type="molecule type" value="Transcribed_RNA"/>
</dbReference>
<evidence type="ECO:0000256" key="1">
    <source>
        <dbReference type="SAM" id="MobiDB-lite"/>
    </source>
</evidence>
<protein>
    <submittedName>
        <fullName evidence="2">Uncharacterized protein</fullName>
    </submittedName>
</protein>
<organism evidence="2">
    <name type="scientific">Anguilla anguilla</name>
    <name type="common">European freshwater eel</name>
    <name type="synonym">Muraena anguilla</name>
    <dbReference type="NCBI Taxonomy" id="7936"/>
    <lineage>
        <taxon>Eukaryota</taxon>
        <taxon>Metazoa</taxon>
        <taxon>Chordata</taxon>
        <taxon>Craniata</taxon>
        <taxon>Vertebrata</taxon>
        <taxon>Euteleostomi</taxon>
        <taxon>Actinopterygii</taxon>
        <taxon>Neopterygii</taxon>
        <taxon>Teleostei</taxon>
        <taxon>Anguilliformes</taxon>
        <taxon>Anguillidae</taxon>
        <taxon>Anguilla</taxon>
    </lineage>
</organism>
<reference evidence="2" key="2">
    <citation type="journal article" date="2015" name="Fish Shellfish Immunol.">
        <title>Early steps in the European eel (Anguilla anguilla)-Vibrio vulnificus interaction in the gills: Role of the RtxA13 toxin.</title>
        <authorList>
            <person name="Callol A."/>
            <person name="Pajuelo D."/>
            <person name="Ebbesson L."/>
            <person name="Teles M."/>
            <person name="MacKenzie S."/>
            <person name="Amaro C."/>
        </authorList>
    </citation>
    <scope>NUCLEOTIDE SEQUENCE</scope>
</reference>
<proteinExistence type="predicted"/>
<evidence type="ECO:0000313" key="2">
    <source>
        <dbReference type="EMBL" id="JAH33808.1"/>
    </source>
</evidence>
<name>A0A0E9RZX8_ANGAN</name>